<dbReference type="InterPro" id="IPR051609">
    <property type="entry name" value="NmrA/Isoflavone_reductase-like"/>
</dbReference>
<dbReference type="Proteomes" id="UP000799538">
    <property type="component" value="Unassembled WGS sequence"/>
</dbReference>
<name>A0A6A6GJE7_9PEZI</name>
<evidence type="ECO:0000313" key="4">
    <source>
        <dbReference type="EMBL" id="KAF2225875.1"/>
    </source>
</evidence>
<keyword evidence="1" id="KW-0521">NADP</keyword>
<dbReference type="InterPro" id="IPR008030">
    <property type="entry name" value="NmrA-like"/>
</dbReference>
<keyword evidence="5" id="KW-1185">Reference proteome</keyword>
<reference evidence="5" key="1">
    <citation type="journal article" date="2020" name="Stud. Mycol.">
        <title>101 Dothideomycetes genomes: A test case for predicting lifestyles and emergence of pathogens.</title>
        <authorList>
            <person name="Haridas S."/>
            <person name="Albert R."/>
            <person name="Binder M."/>
            <person name="Bloem J."/>
            <person name="LaButti K."/>
            <person name="Salamov A."/>
            <person name="Andreopoulos B."/>
            <person name="Baker S."/>
            <person name="Barry K."/>
            <person name="Bills G."/>
            <person name="Bluhm B."/>
            <person name="Cannon C."/>
            <person name="Castanera R."/>
            <person name="Culley D."/>
            <person name="Daum C."/>
            <person name="Ezra D."/>
            <person name="Gonzalez J."/>
            <person name="Henrissat B."/>
            <person name="Kuo A."/>
            <person name="Liang C."/>
            <person name="Lipzen A."/>
            <person name="Lutzoni F."/>
            <person name="Magnuson J."/>
            <person name="Mondo S."/>
            <person name="Nolan M."/>
            <person name="Ohm R."/>
            <person name="Pangilinan J."/>
            <person name="Park H.-J."/>
            <person name="Ramirez L."/>
            <person name="Alfaro M."/>
            <person name="Sun H."/>
            <person name="Tritt A."/>
            <person name="Yoshinaga Y."/>
            <person name="Zwiers L.-H."/>
            <person name="Turgeon B."/>
            <person name="Goodwin S."/>
            <person name="Spatafora J."/>
            <person name="Crous P."/>
            <person name="Grigoriev I."/>
        </authorList>
    </citation>
    <scope>NUCLEOTIDE SEQUENCE [LARGE SCALE GENOMIC DNA]</scope>
    <source>
        <strain evidence="5">CECT 20119</strain>
    </source>
</reference>
<dbReference type="InterPro" id="IPR036291">
    <property type="entry name" value="NAD(P)-bd_dom_sf"/>
</dbReference>
<evidence type="ECO:0000256" key="1">
    <source>
        <dbReference type="ARBA" id="ARBA00022857"/>
    </source>
</evidence>
<accession>A0A6A6GJE7</accession>
<dbReference type="AlphaFoldDB" id="A0A6A6GJE7"/>
<dbReference type="EMBL" id="ML992503">
    <property type="protein sequence ID" value="KAF2225875.1"/>
    <property type="molecule type" value="Genomic_DNA"/>
</dbReference>
<dbReference type="Gene3D" id="3.40.50.720">
    <property type="entry name" value="NAD(P)-binding Rossmann-like Domain"/>
    <property type="match status" value="1"/>
</dbReference>
<dbReference type="InterPro" id="IPR045312">
    <property type="entry name" value="PCBER-like"/>
</dbReference>
<feature type="domain" description="NmrA-like" evidence="3">
    <location>
        <begin position="4"/>
        <end position="213"/>
    </location>
</feature>
<dbReference type="PANTHER" id="PTHR47706:SF1">
    <property type="entry name" value="CIPA-LIKE, PUTATIVE (AFU_ORTHOLOGUE AFUA_1G12460)-RELATED"/>
    <property type="match status" value="1"/>
</dbReference>
<dbReference type="GO" id="GO:0016491">
    <property type="term" value="F:oxidoreductase activity"/>
    <property type="evidence" value="ECO:0007669"/>
    <property type="project" value="UniProtKB-KW"/>
</dbReference>
<dbReference type="Pfam" id="PF05368">
    <property type="entry name" value="NmrA"/>
    <property type="match status" value="1"/>
</dbReference>
<gene>
    <name evidence="4" type="ORF">BDZ85DRAFT_72530</name>
</gene>
<dbReference type="SUPFAM" id="SSF51735">
    <property type="entry name" value="NAD(P)-binding Rossmann-fold domains"/>
    <property type="match status" value="1"/>
</dbReference>
<organism evidence="4 5">
    <name type="scientific">Elsinoe ampelina</name>
    <dbReference type="NCBI Taxonomy" id="302913"/>
    <lineage>
        <taxon>Eukaryota</taxon>
        <taxon>Fungi</taxon>
        <taxon>Dikarya</taxon>
        <taxon>Ascomycota</taxon>
        <taxon>Pezizomycotina</taxon>
        <taxon>Dothideomycetes</taxon>
        <taxon>Dothideomycetidae</taxon>
        <taxon>Myriangiales</taxon>
        <taxon>Elsinoaceae</taxon>
        <taxon>Elsinoe</taxon>
    </lineage>
</organism>
<keyword evidence="2" id="KW-0560">Oxidoreductase</keyword>
<protein>
    <recommendedName>
        <fullName evidence="3">NmrA-like domain-containing protein</fullName>
    </recommendedName>
</protein>
<sequence>MSIKTVAVQGATGNLGPFVVDALVDAGFKVVALSRNSSHPSQLNKAATVKQVNPEDASSVTSALEGSDAFVSVVGNSGFGQQSTLIDAAIAAGVKFFIPSEFGSNTENAKTAALPVFGAKIQTQKYLAERKDKIGYAFINNGAFLDWGLKKDFVINTSGGTTKLFDGGDAKFSATNLSDIGKAVAGILKNTEKYNGKFVHINTAVTTQNQLLAPASTADVYKSSLETLQTGKGDIGAAMVGFLFSALFDSSYGNVYDQQDSQDLGIKVLDDAGIEALVQQVASEKK</sequence>
<evidence type="ECO:0000256" key="2">
    <source>
        <dbReference type="ARBA" id="ARBA00023002"/>
    </source>
</evidence>
<evidence type="ECO:0000313" key="5">
    <source>
        <dbReference type="Proteomes" id="UP000799538"/>
    </source>
</evidence>
<evidence type="ECO:0000259" key="3">
    <source>
        <dbReference type="Pfam" id="PF05368"/>
    </source>
</evidence>
<proteinExistence type="predicted"/>
<dbReference type="OrthoDB" id="9974981at2759"/>
<dbReference type="PANTHER" id="PTHR47706">
    <property type="entry name" value="NMRA-LIKE FAMILY PROTEIN"/>
    <property type="match status" value="1"/>
</dbReference>
<dbReference type="CDD" id="cd05259">
    <property type="entry name" value="PCBER_SDR_a"/>
    <property type="match status" value="1"/>
</dbReference>